<keyword evidence="3 6" id="KW-0133">Cell shape</keyword>
<feature type="active site" description="Nucleophile" evidence="6">
    <location>
        <position position="493"/>
    </location>
</feature>
<evidence type="ECO:0000259" key="9">
    <source>
        <dbReference type="PROSITE" id="PS52029"/>
    </source>
</evidence>
<evidence type="ECO:0000256" key="6">
    <source>
        <dbReference type="PROSITE-ProRule" id="PRU01373"/>
    </source>
</evidence>
<evidence type="ECO:0000256" key="8">
    <source>
        <dbReference type="SAM" id="Phobius"/>
    </source>
</evidence>
<dbReference type="PROSITE" id="PS52029">
    <property type="entry name" value="LD_TPASE"/>
    <property type="match status" value="1"/>
</dbReference>
<keyword evidence="8" id="KW-0472">Membrane</keyword>
<dbReference type="InterPro" id="IPR038054">
    <property type="entry name" value="LD_TPept-like_central_sf"/>
</dbReference>
<dbReference type="OrthoDB" id="3176960at2"/>
<keyword evidence="11" id="KW-1185">Reference proteome</keyword>
<dbReference type="GO" id="GO:0008360">
    <property type="term" value="P:regulation of cell shape"/>
    <property type="evidence" value="ECO:0007669"/>
    <property type="project" value="UniProtKB-UniRule"/>
</dbReference>
<keyword evidence="8" id="KW-1133">Transmembrane helix</keyword>
<dbReference type="InterPro" id="IPR022029">
    <property type="entry name" value="YoaR-like_PG-bd"/>
</dbReference>
<keyword evidence="2" id="KW-0808">Transferase</keyword>
<dbReference type="CDD" id="cd16913">
    <property type="entry name" value="YkuD_like"/>
    <property type="match status" value="1"/>
</dbReference>
<dbReference type="AlphaFoldDB" id="U2TQI9"/>
<dbReference type="eggNOG" id="COG1376">
    <property type="taxonomic scope" value="Bacteria"/>
</dbReference>
<dbReference type="RefSeq" id="WP_021725835.1">
    <property type="nucleotide sequence ID" value="NZ_AWEZ01000043.1"/>
</dbReference>
<dbReference type="EMBL" id="AWEZ01000043">
    <property type="protein sequence ID" value="ERL08695.1"/>
    <property type="molecule type" value="Genomic_DNA"/>
</dbReference>
<dbReference type="GO" id="GO:0071972">
    <property type="term" value="F:peptidoglycan L,D-transpeptidase activity"/>
    <property type="evidence" value="ECO:0007669"/>
    <property type="project" value="TreeGrafter"/>
</dbReference>
<dbReference type="PANTHER" id="PTHR30582:SF33">
    <property type="entry name" value="EXPORTED PROTEIN"/>
    <property type="match status" value="1"/>
</dbReference>
<protein>
    <submittedName>
        <fullName evidence="10">Peptidoglycan binding domain protein</fullName>
    </submittedName>
</protein>
<dbReference type="PANTHER" id="PTHR30582">
    <property type="entry name" value="L,D-TRANSPEPTIDASE"/>
    <property type="match status" value="1"/>
</dbReference>
<keyword evidence="8" id="KW-0812">Transmembrane</keyword>
<dbReference type="Pfam" id="PF03734">
    <property type="entry name" value="YkuD"/>
    <property type="match status" value="1"/>
</dbReference>
<reference evidence="10 11" key="1">
    <citation type="submission" date="2013-08" db="EMBL/GenBank/DDBJ databases">
        <authorList>
            <person name="Durkin A.S."/>
            <person name="Haft D.R."/>
            <person name="McCorrison J."/>
            <person name="Torralba M."/>
            <person name="Gillis M."/>
            <person name="Haft D.H."/>
            <person name="Methe B."/>
            <person name="Sutton G."/>
            <person name="Nelson K.E."/>
        </authorList>
    </citation>
    <scope>NUCLEOTIDE SEQUENCE [LARGE SCALE GENOMIC DNA]</scope>
    <source>
        <strain evidence="10 11">F0195</strain>
    </source>
</reference>
<dbReference type="GO" id="GO:0018104">
    <property type="term" value="P:peptidoglycan-protein cross-linking"/>
    <property type="evidence" value="ECO:0007669"/>
    <property type="project" value="TreeGrafter"/>
</dbReference>
<feature type="region of interest" description="Disordered" evidence="7">
    <location>
        <begin position="29"/>
        <end position="50"/>
    </location>
</feature>
<organism evidence="10 11">
    <name type="scientific">Olsenella profusa F0195</name>
    <dbReference type="NCBI Taxonomy" id="1125712"/>
    <lineage>
        <taxon>Bacteria</taxon>
        <taxon>Bacillati</taxon>
        <taxon>Actinomycetota</taxon>
        <taxon>Coriobacteriia</taxon>
        <taxon>Coriobacteriales</taxon>
        <taxon>Atopobiaceae</taxon>
        <taxon>Olsenella</taxon>
    </lineage>
</organism>
<dbReference type="Proteomes" id="UP000016638">
    <property type="component" value="Unassembled WGS sequence"/>
</dbReference>
<gene>
    <name evidence="10" type="ORF">HMPREF1316_0294</name>
</gene>
<dbReference type="GO" id="GO:0005576">
    <property type="term" value="C:extracellular region"/>
    <property type="evidence" value="ECO:0007669"/>
    <property type="project" value="TreeGrafter"/>
</dbReference>
<sequence length="518" mass="55466">MADTPQHDDLQQPFDVIGRTETVRHGAAHFRTPTESAETPPIDPEGKGEKRHRTAKGWAIALGIIAALYLVGVAVWSNIYLPGTTINGRDVSLRTPAAVSQEYNTSSAGYTLTVSGDGVAMSIKRADINLVYSYDDSLKAALAQRSAWAWPVSIFQPEDLEADYAPTFDADMLKSAIASAVAGVNANATQPKSATLAYDSGSQTYQIQAEQYGTAVDPDAVFAEISSALSGYAETLELGQESLVKPAIVSGDEVLTNAQQTANGMLAATQTLTTNGSTVDTVGPDLISQWIDFANDMTPSLNDTKVANWAQNDFSKKEDSVGASRTYTTPYGKQVSVSGGTYGWNVNGNELASSISANIKAGTAASIDIPWKQTASTVNPGGADWGKRYIDVDLAEQHARMYDESGSLVWETDIVSGNSTRGHGTPEGVYFINNKAMNQTLIGLDENHDGDPDYKTPVTYWLPFVDNLVAFHDAWWRGRFGGSIYQSNGSHGCINLPSEKAKALYGLAQVGDVVVVHK</sequence>
<dbReference type="PATRIC" id="fig|1125712.3.peg.923"/>
<feature type="active site" description="Proton donor/acceptor" evidence="6">
    <location>
        <position position="472"/>
    </location>
</feature>
<evidence type="ECO:0000256" key="5">
    <source>
        <dbReference type="ARBA" id="ARBA00023316"/>
    </source>
</evidence>
<dbReference type="Gene3D" id="3.10.20.800">
    <property type="match status" value="1"/>
</dbReference>
<comment type="pathway">
    <text evidence="1 6">Cell wall biogenesis; peptidoglycan biosynthesis.</text>
</comment>
<evidence type="ECO:0000256" key="3">
    <source>
        <dbReference type="ARBA" id="ARBA00022960"/>
    </source>
</evidence>
<dbReference type="Gene3D" id="2.40.440.10">
    <property type="entry name" value="L,D-transpeptidase catalytic domain-like"/>
    <property type="match status" value="1"/>
</dbReference>
<comment type="caution">
    <text evidence="10">The sequence shown here is derived from an EMBL/GenBank/DDBJ whole genome shotgun (WGS) entry which is preliminary data.</text>
</comment>
<feature type="domain" description="L,D-TPase catalytic" evidence="9">
    <location>
        <begin position="388"/>
        <end position="517"/>
    </location>
</feature>
<dbReference type="GO" id="GO:0071555">
    <property type="term" value="P:cell wall organization"/>
    <property type="evidence" value="ECO:0007669"/>
    <property type="project" value="UniProtKB-UniRule"/>
</dbReference>
<keyword evidence="5 6" id="KW-0961">Cell wall biogenesis/degradation</keyword>
<evidence type="ECO:0000256" key="1">
    <source>
        <dbReference type="ARBA" id="ARBA00004752"/>
    </source>
</evidence>
<dbReference type="Pfam" id="PF12229">
    <property type="entry name" value="PG_binding_4"/>
    <property type="match status" value="1"/>
</dbReference>
<evidence type="ECO:0000313" key="10">
    <source>
        <dbReference type="EMBL" id="ERL08695.1"/>
    </source>
</evidence>
<evidence type="ECO:0000256" key="4">
    <source>
        <dbReference type="ARBA" id="ARBA00022984"/>
    </source>
</evidence>
<accession>U2TQI9</accession>
<dbReference type="InterPro" id="IPR038063">
    <property type="entry name" value="Transpep_catalytic_dom"/>
</dbReference>
<evidence type="ECO:0000256" key="7">
    <source>
        <dbReference type="SAM" id="MobiDB-lite"/>
    </source>
</evidence>
<dbReference type="SUPFAM" id="SSF141523">
    <property type="entry name" value="L,D-transpeptidase catalytic domain-like"/>
    <property type="match status" value="1"/>
</dbReference>
<evidence type="ECO:0000313" key="11">
    <source>
        <dbReference type="Proteomes" id="UP000016638"/>
    </source>
</evidence>
<dbReference type="SUPFAM" id="SSF143985">
    <property type="entry name" value="L,D-transpeptidase pre-catalytic domain-like"/>
    <property type="match status" value="1"/>
</dbReference>
<keyword evidence="4 6" id="KW-0573">Peptidoglycan synthesis</keyword>
<dbReference type="GO" id="GO:0016740">
    <property type="term" value="F:transferase activity"/>
    <property type="evidence" value="ECO:0007669"/>
    <property type="project" value="UniProtKB-KW"/>
</dbReference>
<name>U2TQI9_9ACTN</name>
<feature type="transmembrane region" description="Helical" evidence="8">
    <location>
        <begin position="57"/>
        <end position="76"/>
    </location>
</feature>
<evidence type="ECO:0000256" key="2">
    <source>
        <dbReference type="ARBA" id="ARBA00022679"/>
    </source>
</evidence>
<dbReference type="InterPro" id="IPR050979">
    <property type="entry name" value="LD-transpeptidase"/>
</dbReference>
<proteinExistence type="predicted"/>
<dbReference type="STRING" id="1125712.HMPREF1316_0294"/>
<dbReference type="InterPro" id="IPR005490">
    <property type="entry name" value="LD_TPept_cat_dom"/>
</dbReference>
<dbReference type="UniPathway" id="UPA00219"/>